<dbReference type="GO" id="GO:0042403">
    <property type="term" value="P:thyroid hormone metabolic process"/>
    <property type="evidence" value="ECO:0007669"/>
    <property type="project" value="TreeGrafter"/>
</dbReference>
<feature type="compositionally biased region" description="Low complexity" evidence="1">
    <location>
        <begin position="131"/>
        <end position="162"/>
    </location>
</feature>
<protein>
    <recommendedName>
        <fullName evidence="4">Deiodinase</fullName>
    </recommendedName>
</protein>
<proteinExistence type="predicted"/>
<feature type="region of interest" description="Disordered" evidence="1">
    <location>
        <begin position="127"/>
        <end position="162"/>
    </location>
</feature>
<comment type="caution">
    <text evidence="2">The sequence shown here is derived from an EMBL/GenBank/DDBJ whole genome shotgun (WGS) entry which is preliminary data.</text>
</comment>
<organism evidence="2 3">
    <name type="scientific">Candidatus Acidiferrum panamense</name>
    <dbReference type="NCBI Taxonomy" id="2741543"/>
    <lineage>
        <taxon>Bacteria</taxon>
        <taxon>Pseudomonadati</taxon>
        <taxon>Acidobacteriota</taxon>
        <taxon>Terriglobia</taxon>
        <taxon>Candidatus Acidiferrales</taxon>
        <taxon>Candidatus Acidiferrum</taxon>
    </lineage>
</organism>
<dbReference type="PANTHER" id="PTHR11781">
    <property type="entry name" value="IODOTHYRONINE DEIODINASE"/>
    <property type="match status" value="1"/>
</dbReference>
<keyword evidence="3" id="KW-1185">Reference proteome</keyword>
<dbReference type="Gene3D" id="3.40.30.10">
    <property type="entry name" value="Glutaredoxin"/>
    <property type="match status" value="1"/>
</dbReference>
<accession>A0A7V8NWY7</accession>
<dbReference type="EMBL" id="JACDQQ010002803">
    <property type="protein sequence ID" value="MBA0089034.1"/>
    <property type="molecule type" value="Genomic_DNA"/>
</dbReference>
<evidence type="ECO:0000313" key="3">
    <source>
        <dbReference type="Proteomes" id="UP000567293"/>
    </source>
</evidence>
<evidence type="ECO:0008006" key="4">
    <source>
        <dbReference type="Google" id="ProtNLM"/>
    </source>
</evidence>
<reference evidence="2" key="1">
    <citation type="submission" date="2020-06" db="EMBL/GenBank/DDBJ databases">
        <title>Legume-microbial interactions unlock mineral nutrients during tropical forest succession.</title>
        <authorList>
            <person name="Epihov D.Z."/>
        </authorList>
    </citation>
    <scope>NUCLEOTIDE SEQUENCE [LARGE SCALE GENOMIC DNA]</scope>
    <source>
        <strain evidence="2">Pan2503</strain>
    </source>
</reference>
<sequence length="162" mass="17995">MGDIVQLYNDYRDRADFLTVYVREAHPTDEWQMKSNVKDDVCYAQPKTLEQRVAIAKDFTARYKFPLPFGIDDMSNAADSAYAAWPERLYIIDETGRIVYRGGLGPFHYKPGEVREWLAAKYGSVRPAPQTAANPASRASAPASTSSQATTAPLSAPAKSEK</sequence>
<dbReference type="AlphaFoldDB" id="A0A7V8NWY7"/>
<gene>
    <name evidence="2" type="ORF">HRJ53_28930</name>
</gene>
<dbReference type="Proteomes" id="UP000567293">
    <property type="component" value="Unassembled WGS sequence"/>
</dbReference>
<dbReference type="Pfam" id="PF00837">
    <property type="entry name" value="T4_deiodinase"/>
    <property type="match status" value="1"/>
</dbReference>
<name>A0A7V8NWY7_9BACT</name>
<dbReference type="GO" id="GO:0004800">
    <property type="term" value="F:thyroxine 5'-deiodinase activity"/>
    <property type="evidence" value="ECO:0007669"/>
    <property type="project" value="InterPro"/>
</dbReference>
<evidence type="ECO:0000256" key="1">
    <source>
        <dbReference type="SAM" id="MobiDB-lite"/>
    </source>
</evidence>
<dbReference type="InterPro" id="IPR000643">
    <property type="entry name" value="Iodothyronine_deiodinase"/>
</dbReference>
<evidence type="ECO:0000313" key="2">
    <source>
        <dbReference type="EMBL" id="MBA0089034.1"/>
    </source>
</evidence>
<dbReference type="PANTHER" id="PTHR11781:SF22">
    <property type="entry name" value="TYPE I IODOTHYRONINE DEIODINASE"/>
    <property type="match status" value="1"/>
</dbReference>